<feature type="transmembrane region" description="Helical" evidence="2">
    <location>
        <begin position="171"/>
        <end position="196"/>
    </location>
</feature>
<reference evidence="4 5" key="1">
    <citation type="submission" date="2016-02" db="EMBL/GenBank/DDBJ databases">
        <authorList>
            <person name="Wen L."/>
            <person name="He K."/>
            <person name="Yang H."/>
        </authorList>
    </citation>
    <scope>NUCLEOTIDE SEQUENCE [LARGE SCALE GENOMIC DNA]</scope>
    <source>
        <strain evidence="4 5">CV41</strain>
    </source>
</reference>
<accession>A0A139SHK7</accession>
<dbReference type="InterPro" id="IPR023616">
    <property type="entry name" value="Cyt_c_oxase-like_su1_dom"/>
</dbReference>
<dbReference type="GO" id="GO:0009060">
    <property type="term" value="P:aerobic respiration"/>
    <property type="evidence" value="ECO:0007669"/>
    <property type="project" value="InterPro"/>
</dbReference>
<dbReference type="GO" id="GO:0004129">
    <property type="term" value="F:cytochrome-c oxidase activity"/>
    <property type="evidence" value="ECO:0007669"/>
    <property type="project" value="InterPro"/>
</dbReference>
<comment type="caution">
    <text evidence="4">The sequence shown here is derived from an EMBL/GenBank/DDBJ whole genome shotgun (WGS) entry which is preliminary data.</text>
</comment>
<name>A0A139SHK7_9BACT</name>
<evidence type="ECO:0000259" key="3">
    <source>
        <dbReference type="PROSITE" id="PS50855"/>
    </source>
</evidence>
<dbReference type="Pfam" id="PF00115">
    <property type="entry name" value="COX1"/>
    <property type="match status" value="1"/>
</dbReference>
<keyword evidence="1" id="KW-0249">Electron transport</keyword>
<feature type="transmembrane region" description="Helical" evidence="2">
    <location>
        <begin position="21"/>
        <end position="43"/>
    </location>
</feature>
<keyword evidence="2" id="KW-1133">Transmembrane helix</keyword>
<feature type="transmembrane region" description="Helical" evidence="2">
    <location>
        <begin position="428"/>
        <end position="451"/>
    </location>
</feature>
<gene>
    <name evidence="4" type="ORF">AXK12_08335</name>
</gene>
<protein>
    <recommendedName>
        <fullName evidence="3">Cytochrome oxidase subunit I profile domain-containing protein</fullName>
    </recommendedName>
</protein>
<feature type="transmembrane region" description="Helical" evidence="2">
    <location>
        <begin position="103"/>
        <end position="126"/>
    </location>
</feature>
<dbReference type="STRING" id="1548208.AXK12_08335"/>
<dbReference type="InterPro" id="IPR000883">
    <property type="entry name" value="Cyt_C_Oxase_1"/>
</dbReference>
<feature type="transmembrane region" description="Helical" evidence="2">
    <location>
        <begin position="346"/>
        <end position="367"/>
    </location>
</feature>
<feature type="transmembrane region" description="Helical" evidence="2">
    <location>
        <begin position="236"/>
        <end position="257"/>
    </location>
</feature>
<dbReference type="SUPFAM" id="SSF81442">
    <property type="entry name" value="Cytochrome c oxidase subunit I-like"/>
    <property type="match status" value="1"/>
</dbReference>
<keyword evidence="1" id="KW-0813">Transport</keyword>
<dbReference type="OrthoDB" id="9764568at2"/>
<evidence type="ECO:0000256" key="1">
    <source>
        <dbReference type="ARBA" id="ARBA00022660"/>
    </source>
</evidence>
<evidence type="ECO:0000256" key="2">
    <source>
        <dbReference type="SAM" id="Phobius"/>
    </source>
</evidence>
<dbReference type="GO" id="GO:0020037">
    <property type="term" value="F:heme binding"/>
    <property type="evidence" value="ECO:0007669"/>
    <property type="project" value="InterPro"/>
</dbReference>
<keyword evidence="2" id="KW-0472">Membrane</keyword>
<proteinExistence type="predicted"/>
<keyword evidence="2" id="KW-0812">Transmembrane</keyword>
<evidence type="ECO:0000313" key="5">
    <source>
        <dbReference type="Proteomes" id="UP000071392"/>
    </source>
</evidence>
<feature type="domain" description="Cytochrome oxidase subunit I profile" evidence="3">
    <location>
        <begin position="182"/>
        <end position="473"/>
    </location>
</feature>
<feature type="transmembrane region" description="Helical" evidence="2">
    <location>
        <begin position="269"/>
        <end position="291"/>
    </location>
</feature>
<keyword evidence="1" id="KW-0679">Respiratory chain</keyword>
<dbReference type="AlphaFoldDB" id="A0A139SHK7"/>
<sequence>MTTSSSPALAEVSDLDRSARWPLAFLILASLGWLVFSGFTALLNTLQVLEPRLLADCEWFIYGRLQAIQESAFLYGWAVNAALAVGLWLLVRLGGAPLRAANWVAVGALFWNLGLTLGLGGIAAGHMTSFALFQLPDYIQPLMLAAFAAMAAPGVLAWTGRRERPTFASQWYVVAALFLFPWAFSVAQVMLLFAPVRGVLQPIIATWFGQNFLGLFLAPIAIAVLYYLLPKIKGQVLPAYDFAPYGFWALLLFASWTGGRHLIGGPVPAWLPTTAIAAASMLLFHHLILALNLRGLFAPGGSLALKFAAGGLAAYLLSGLSDAVFSMRGLSVITHFTYFEQAQSQLFLGAFSLSIFAAIYTLAPRLLGIVWPSVTLIRAHFLASFIGIPVLVLVLALAGWQQGVALADAEIPLRTIAANTRPWLQVAAAAQAVLLFGNLTFLVHFAGLLCFSRRGGASIAQFRQLQALEATAS</sequence>
<dbReference type="RefSeq" id="WP_068713324.1">
    <property type="nucleotide sequence ID" value="NZ_LSZP01000062.1"/>
</dbReference>
<dbReference type="Gene3D" id="1.20.210.10">
    <property type="entry name" value="Cytochrome c oxidase-like, subunit I domain"/>
    <property type="match status" value="1"/>
</dbReference>
<keyword evidence="5" id="KW-1185">Reference proteome</keyword>
<dbReference type="EMBL" id="LSZP01000062">
    <property type="protein sequence ID" value="KXU34026.1"/>
    <property type="molecule type" value="Genomic_DNA"/>
</dbReference>
<dbReference type="GO" id="GO:0016020">
    <property type="term" value="C:membrane"/>
    <property type="evidence" value="ECO:0007669"/>
    <property type="project" value="InterPro"/>
</dbReference>
<feature type="transmembrane region" description="Helical" evidence="2">
    <location>
        <begin position="303"/>
        <end position="326"/>
    </location>
</feature>
<dbReference type="Proteomes" id="UP000071392">
    <property type="component" value="Unassembled WGS sequence"/>
</dbReference>
<feature type="transmembrane region" description="Helical" evidence="2">
    <location>
        <begin position="379"/>
        <end position="400"/>
    </location>
</feature>
<organism evidence="4 5">
    <name type="scientific">Cephaloticoccus capnophilus</name>
    <dbReference type="NCBI Taxonomy" id="1548208"/>
    <lineage>
        <taxon>Bacteria</taxon>
        <taxon>Pseudomonadati</taxon>
        <taxon>Verrucomicrobiota</taxon>
        <taxon>Opitutia</taxon>
        <taxon>Opitutales</taxon>
        <taxon>Opitutaceae</taxon>
        <taxon>Cephaloticoccus</taxon>
    </lineage>
</organism>
<feature type="transmembrane region" description="Helical" evidence="2">
    <location>
        <begin position="72"/>
        <end position="91"/>
    </location>
</feature>
<dbReference type="PROSITE" id="PS50855">
    <property type="entry name" value="COX1"/>
    <property type="match status" value="1"/>
</dbReference>
<feature type="transmembrane region" description="Helical" evidence="2">
    <location>
        <begin position="138"/>
        <end position="159"/>
    </location>
</feature>
<dbReference type="InterPro" id="IPR036927">
    <property type="entry name" value="Cyt_c_oxase-like_su1_sf"/>
</dbReference>
<feature type="transmembrane region" description="Helical" evidence="2">
    <location>
        <begin position="208"/>
        <end position="229"/>
    </location>
</feature>
<evidence type="ECO:0000313" key="4">
    <source>
        <dbReference type="EMBL" id="KXU34026.1"/>
    </source>
</evidence>